<comment type="caution">
    <text evidence="2">The sequence shown here is derived from an EMBL/GenBank/DDBJ whole genome shotgun (WGS) entry which is preliminary data.</text>
</comment>
<gene>
    <name evidence="2" type="ORF">GDO81_021503</name>
</gene>
<dbReference type="Pfam" id="PF07259">
    <property type="entry name" value="ProSAAS"/>
    <property type="match status" value="1"/>
</dbReference>
<accession>A0AAV6ZC69</accession>
<organism evidence="2 3">
    <name type="scientific">Engystomops pustulosus</name>
    <name type="common">Tungara frog</name>
    <name type="synonym">Physalaemus pustulosus</name>
    <dbReference type="NCBI Taxonomy" id="76066"/>
    <lineage>
        <taxon>Eukaryota</taxon>
        <taxon>Metazoa</taxon>
        <taxon>Chordata</taxon>
        <taxon>Craniata</taxon>
        <taxon>Vertebrata</taxon>
        <taxon>Euteleostomi</taxon>
        <taxon>Amphibia</taxon>
        <taxon>Batrachia</taxon>
        <taxon>Anura</taxon>
        <taxon>Neobatrachia</taxon>
        <taxon>Hyloidea</taxon>
        <taxon>Leptodactylidae</taxon>
        <taxon>Leiuperinae</taxon>
        <taxon>Engystomops</taxon>
    </lineage>
</organism>
<dbReference type="EMBL" id="WNYA01001847">
    <property type="protein sequence ID" value="KAG8544994.1"/>
    <property type="molecule type" value="Genomic_DNA"/>
</dbReference>
<keyword evidence="3" id="KW-1185">Reference proteome</keyword>
<feature type="region of interest" description="Disordered" evidence="1">
    <location>
        <begin position="274"/>
        <end position="298"/>
    </location>
</feature>
<dbReference type="InterPro" id="IPR010832">
    <property type="entry name" value="ProSAAS"/>
</dbReference>
<protein>
    <submittedName>
        <fullName evidence="2">Uncharacterized protein</fullName>
    </submittedName>
</protein>
<reference evidence="2" key="1">
    <citation type="thesis" date="2020" institute="ProQuest LLC" country="789 East Eisenhower Parkway, Ann Arbor, MI, USA">
        <title>Comparative Genomics and Chromosome Evolution.</title>
        <authorList>
            <person name="Mudd A.B."/>
        </authorList>
    </citation>
    <scope>NUCLEOTIDE SEQUENCE</scope>
    <source>
        <strain evidence="2">237g6f4</strain>
        <tissue evidence="2">Blood</tissue>
    </source>
</reference>
<evidence type="ECO:0000313" key="3">
    <source>
        <dbReference type="Proteomes" id="UP000824782"/>
    </source>
</evidence>
<dbReference type="Proteomes" id="UP000824782">
    <property type="component" value="Unassembled WGS sequence"/>
</dbReference>
<evidence type="ECO:0000256" key="1">
    <source>
        <dbReference type="SAM" id="MobiDB-lite"/>
    </source>
</evidence>
<sequence>MQHGGGALALLLPSCILRQIPGAPSSSNSILISGQQRLSVRMGPCILLVAVTVCLSVPSALSKPLGVLTHDDLGVARRVRRSLPYEADMMSYLPSEPLRNEPLYPDLSQAMLARLAAYPQEELLARALERMGDPRRVEPTHDSPSLQQLVEEGQRRDKETVYLANLLHLWNQINQGKAYADQLQGFPGPVPSDISDYQRPYQDYDDTGVMASRTRPQMSRNQMAQSHYRQNRAYEGPALHLQPEEANDEGYPMDEEMLRYLVTRVLSAMNDAEMSQRLPPGPPRRMRRSLDDNHDEDTPANLLRVKRLDTDNVVPDYTSNGMLHRKRIESDLDIQNRPQHFTDQRVTEQLLKYFPD</sequence>
<name>A0AAV6ZC69_ENGPU</name>
<dbReference type="EMBL" id="WNYA01001847">
    <property type="protein sequence ID" value="KAG8544993.1"/>
    <property type="molecule type" value="Genomic_DNA"/>
</dbReference>
<dbReference type="GO" id="GO:0004866">
    <property type="term" value="F:endopeptidase inhibitor activity"/>
    <property type="evidence" value="ECO:0007669"/>
    <property type="project" value="InterPro"/>
</dbReference>
<dbReference type="AlphaFoldDB" id="A0AAV6ZC69"/>
<evidence type="ECO:0000313" key="2">
    <source>
        <dbReference type="EMBL" id="KAG8544994.1"/>
    </source>
</evidence>
<proteinExistence type="predicted"/>